<dbReference type="AlphaFoldDB" id="A0A8H3VCW7"/>
<organism evidence="5 6">
    <name type="scientific">Venturia inaequalis</name>
    <name type="common">Apple scab fungus</name>
    <dbReference type="NCBI Taxonomy" id="5025"/>
    <lineage>
        <taxon>Eukaryota</taxon>
        <taxon>Fungi</taxon>
        <taxon>Dikarya</taxon>
        <taxon>Ascomycota</taxon>
        <taxon>Pezizomycotina</taxon>
        <taxon>Dothideomycetes</taxon>
        <taxon>Pleosporomycetidae</taxon>
        <taxon>Venturiales</taxon>
        <taxon>Venturiaceae</taxon>
        <taxon>Venturia</taxon>
    </lineage>
</organism>
<evidence type="ECO:0000313" key="6">
    <source>
        <dbReference type="Proteomes" id="UP000447873"/>
    </source>
</evidence>
<comment type="caution">
    <text evidence="5">The sequence shown here is derived from an EMBL/GenBank/DDBJ whole genome shotgun (WGS) entry which is preliminary data.</text>
</comment>
<feature type="compositionally biased region" description="Basic and acidic residues" evidence="2">
    <location>
        <begin position="329"/>
        <end position="343"/>
    </location>
</feature>
<gene>
    <name evidence="3" type="ORF">BLS_001876</name>
    <name evidence="4" type="ORF">EG327_005760</name>
    <name evidence="5" type="ORF">EG328_005026</name>
</gene>
<evidence type="ECO:0000256" key="2">
    <source>
        <dbReference type="SAM" id="MobiDB-lite"/>
    </source>
</evidence>
<feature type="compositionally biased region" description="Low complexity" evidence="2">
    <location>
        <begin position="713"/>
        <end position="736"/>
    </location>
</feature>
<feature type="region of interest" description="Disordered" evidence="2">
    <location>
        <begin position="171"/>
        <end position="244"/>
    </location>
</feature>
<feature type="region of interest" description="Disordered" evidence="2">
    <location>
        <begin position="329"/>
        <end position="353"/>
    </location>
</feature>
<feature type="compositionally biased region" description="Basic and acidic residues" evidence="2">
    <location>
        <begin position="559"/>
        <end position="592"/>
    </location>
</feature>
<feature type="region of interest" description="Disordered" evidence="2">
    <location>
        <begin position="708"/>
        <end position="762"/>
    </location>
</feature>
<dbReference type="Proteomes" id="UP000490939">
    <property type="component" value="Unassembled WGS sequence"/>
</dbReference>
<dbReference type="PANTHER" id="PTHR31315:SF1">
    <property type="entry name" value="PROTEIN SIP5"/>
    <property type="match status" value="1"/>
</dbReference>
<protein>
    <recommendedName>
        <fullName evidence="8">Protein SIP5</fullName>
    </recommendedName>
</protein>
<feature type="region of interest" description="Disordered" evidence="2">
    <location>
        <begin position="1"/>
        <end position="116"/>
    </location>
</feature>
<dbReference type="InterPro" id="IPR039301">
    <property type="entry name" value="Sip5/DA2"/>
</dbReference>
<comment type="similarity">
    <text evidence="1">Belongs to the SIP5 family.</text>
</comment>
<feature type="region of interest" description="Disordered" evidence="2">
    <location>
        <begin position="515"/>
        <end position="538"/>
    </location>
</feature>
<evidence type="ECO:0008006" key="8">
    <source>
        <dbReference type="Google" id="ProtNLM"/>
    </source>
</evidence>
<proteinExistence type="inferred from homology"/>
<reference evidence="5 6" key="1">
    <citation type="submission" date="2018-12" db="EMBL/GenBank/DDBJ databases">
        <title>Venturia inaequalis Genome Resource.</title>
        <authorList>
            <person name="Lichtner F.J."/>
        </authorList>
    </citation>
    <scope>NUCLEOTIDE SEQUENCE [LARGE SCALE GENOMIC DNA]</scope>
    <source>
        <strain evidence="5 6">120213</strain>
        <strain evidence="3">Bline_iso_100314</strain>
        <strain evidence="4 7">DMI_063113</strain>
    </source>
</reference>
<dbReference type="Proteomes" id="UP000433883">
    <property type="component" value="Unassembled WGS sequence"/>
</dbReference>
<evidence type="ECO:0000313" key="7">
    <source>
        <dbReference type="Proteomes" id="UP000490939"/>
    </source>
</evidence>
<name>A0A8H3VCW7_VENIN</name>
<evidence type="ECO:0000313" key="3">
    <source>
        <dbReference type="EMBL" id="KAE9976744.1"/>
    </source>
</evidence>
<feature type="compositionally biased region" description="Polar residues" evidence="2">
    <location>
        <begin position="602"/>
        <end position="621"/>
    </location>
</feature>
<dbReference type="EMBL" id="WNWQ01000147">
    <property type="protein sequence ID" value="KAE9976744.1"/>
    <property type="molecule type" value="Genomic_DNA"/>
</dbReference>
<sequence length="910" mass="97177">MGNNATKEARSASQSQQHPSAFTTGDQPSIPPTTNQSSRHTGRPGLGEASQSARRRGSSRHDLSIFGLGHAHGPDPPDPTQRRETRAERDARKLEKERAAREMERERSTREEGVDGGYLVTLGTYTGTEDFSKPVVRQLMIERRLAPFWQGLQDHEDSWTENQLVAAAKGLPIPPADQKPPEDSAARAASRSSSSPRGSDNHLSVPTQHPSLAGSTGDNLQTSLHGFTTASPSPAFGSPPSSSPFFRGRAKTLAALTTSRNNSQQDMTPQELQLSKDPYVHGHLLEAFLYKDASECPICFLYYPPYLNKTRCCDQPICSECFVQIKRPDPHPPEHHDDPDNPHPPEISGPTDEYHLISEPATCPFCKQPELGITYDPPPFRRGLTYGDHHRLGASVMSAMSSSSSLNLTGQNNGTSSTRRRTTSLGANSPTVITTDRIRPDWAKKLSDARNHALRRAAAATALHNAAYVLGNNGGEGPRLAFGRRRRTLFGNEGPSDGSLGFGHVGQLLAATERHGSTTTNTEGQGDLFPGRGSSRRSRMEDLEDLMMAEAMRLSLATEEERKKREEKESDKKAKKDEKQKAKDAKKAEKAAKKGHSGMYSAGNSSSISQLTGSPEPSSSGNGKGKAPDRSGEPQAGGFIPLAEPTSTINTSNSTSPPTLHPQAQRHLEQSRANIQVPISAESSPTVLLSPLSAALPLPTEQPAYRHALRQLSNASSSTSSFQESGGEGSSSFEASPNASGLQIGRLPMDNAPVSETPGTEPMFNFRSLAAVIGNEDKDSSGNMVTHIEDASTQASPLSPNFPNATLTSDHAPARVPESSDGVALLSVPTPPTRPLSTGERLFGVGPTGAAGDLSPCDSGVNLQVKGEEHGGVLLSPQASNQYDAKHYGDISVLDSGPFSAGPFAAGSAR</sequence>
<dbReference type="GO" id="GO:0005737">
    <property type="term" value="C:cytoplasm"/>
    <property type="evidence" value="ECO:0007669"/>
    <property type="project" value="TreeGrafter"/>
</dbReference>
<keyword evidence="7" id="KW-1185">Reference proteome</keyword>
<feature type="region of interest" description="Disordered" evidence="2">
    <location>
        <begin position="401"/>
        <end position="428"/>
    </location>
</feature>
<dbReference type="CDD" id="cd24139">
    <property type="entry name" value="SIP5-like"/>
    <property type="match status" value="1"/>
</dbReference>
<feature type="compositionally biased region" description="Low complexity" evidence="2">
    <location>
        <begin position="230"/>
        <end position="244"/>
    </location>
</feature>
<dbReference type="OrthoDB" id="21471at2759"/>
<feature type="compositionally biased region" description="Basic and acidic residues" evidence="2">
    <location>
        <begin position="72"/>
        <end position="113"/>
    </location>
</feature>
<feature type="compositionally biased region" description="Polar residues" evidence="2">
    <location>
        <begin position="791"/>
        <end position="809"/>
    </location>
</feature>
<feature type="compositionally biased region" description="Low complexity" evidence="2">
    <location>
        <begin position="645"/>
        <end position="658"/>
    </location>
</feature>
<feature type="compositionally biased region" description="Polar residues" evidence="2">
    <location>
        <begin position="1"/>
        <end position="39"/>
    </location>
</feature>
<dbReference type="PANTHER" id="PTHR31315">
    <property type="entry name" value="PROTEIN SIP5"/>
    <property type="match status" value="1"/>
</dbReference>
<feature type="region of interest" description="Disordered" evidence="2">
    <location>
        <begin position="555"/>
        <end position="684"/>
    </location>
</feature>
<dbReference type="EMBL" id="WNWR01000333">
    <property type="protein sequence ID" value="KAE9982752.1"/>
    <property type="molecule type" value="Genomic_DNA"/>
</dbReference>
<feature type="compositionally biased region" description="Polar residues" evidence="2">
    <location>
        <begin position="196"/>
        <end position="229"/>
    </location>
</feature>
<evidence type="ECO:0000313" key="5">
    <source>
        <dbReference type="EMBL" id="KAE9986699.1"/>
    </source>
</evidence>
<feature type="region of interest" description="Disordered" evidence="2">
    <location>
        <begin position="775"/>
        <end position="850"/>
    </location>
</feature>
<dbReference type="Proteomes" id="UP000447873">
    <property type="component" value="Unassembled WGS sequence"/>
</dbReference>
<accession>A0A8H3VCW7</accession>
<feature type="compositionally biased region" description="Low complexity" evidence="2">
    <location>
        <begin position="186"/>
        <end position="195"/>
    </location>
</feature>
<dbReference type="EMBL" id="WNWS01000027">
    <property type="protein sequence ID" value="KAE9986699.1"/>
    <property type="molecule type" value="Genomic_DNA"/>
</dbReference>
<evidence type="ECO:0000256" key="1">
    <source>
        <dbReference type="ARBA" id="ARBA00010402"/>
    </source>
</evidence>
<evidence type="ECO:0000313" key="4">
    <source>
        <dbReference type="EMBL" id="KAE9982752.1"/>
    </source>
</evidence>